<organism evidence="1">
    <name type="scientific">Anguilla anguilla</name>
    <name type="common">European freshwater eel</name>
    <name type="synonym">Muraena anguilla</name>
    <dbReference type="NCBI Taxonomy" id="7936"/>
    <lineage>
        <taxon>Eukaryota</taxon>
        <taxon>Metazoa</taxon>
        <taxon>Chordata</taxon>
        <taxon>Craniata</taxon>
        <taxon>Vertebrata</taxon>
        <taxon>Euteleostomi</taxon>
        <taxon>Actinopterygii</taxon>
        <taxon>Neopterygii</taxon>
        <taxon>Teleostei</taxon>
        <taxon>Anguilliformes</taxon>
        <taxon>Anguillidae</taxon>
        <taxon>Anguilla</taxon>
    </lineage>
</organism>
<accession>A0A0E9R491</accession>
<dbReference type="EMBL" id="GBXM01084990">
    <property type="protein sequence ID" value="JAH23587.1"/>
    <property type="molecule type" value="Transcribed_RNA"/>
</dbReference>
<proteinExistence type="predicted"/>
<name>A0A0E9R491_ANGAN</name>
<sequence length="44" mass="5270">MVVLRDLCAKDFKGNWDIHCNNQSINPNNMFVWTHYAFKILNEE</sequence>
<reference evidence="1" key="1">
    <citation type="submission" date="2014-11" db="EMBL/GenBank/DDBJ databases">
        <authorList>
            <person name="Amaro Gonzalez C."/>
        </authorList>
    </citation>
    <scope>NUCLEOTIDE SEQUENCE</scope>
</reference>
<evidence type="ECO:0000313" key="1">
    <source>
        <dbReference type="EMBL" id="JAH23587.1"/>
    </source>
</evidence>
<dbReference type="AlphaFoldDB" id="A0A0E9R491"/>
<protein>
    <submittedName>
        <fullName evidence="1">Uncharacterized protein</fullName>
    </submittedName>
</protein>
<dbReference type="EMBL" id="GBXM01086135">
    <property type="protein sequence ID" value="JAH22442.1"/>
    <property type="molecule type" value="Transcribed_RNA"/>
</dbReference>
<reference evidence="1" key="2">
    <citation type="journal article" date="2015" name="Fish Shellfish Immunol.">
        <title>Early steps in the European eel (Anguilla anguilla)-Vibrio vulnificus interaction in the gills: Role of the RtxA13 toxin.</title>
        <authorList>
            <person name="Callol A."/>
            <person name="Pajuelo D."/>
            <person name="Ebbesson L."/>
            <person name="Teles M."/>
            <person name="MacKenzie S."/>
            <person name="Amaro C."/>
        </authorList>
    </citation>
    <scope>NUCLEOTIDE SEQUENCE</scope>
</reference>